<protein>
    <submittedName>
        <fullName evidence="2">Uncharacterized protein</fullName>
    </submittedName>
</protein>
<evidence type="ECO:0000256" key="1">
    <source>
        <dbReference type="SAM" id="Phobius"/>
    </source>
</evidence>
<feature type="transmembrane region" description="Helical" evidence="1">
    <location>
        <begin position="45"/>
        <end position="66"/>
    </location>
</feature>
<keyword evidence="1" id="KW-0812">Transmembrane</keyword>
<feature type="transmembrane region" description="Helical" evidence="1">
    <location>
        <begin position="21"/>
        <end position="39"/>
    </location>
</feature>
<keyword evidence="1" id="KW-0472">Membrane</keyword>
<reference evidence="2 3" key="1">
    <citation type="journal article" date="2021" name="bioRxiv">
        <title>Unique metabolic strategies in Hadean analogues reveal hints for primordial physiology.</title>
        <authorList>
            <person name="Nobu M.K."/>
            <person name="Nakai R."/>
            <person name="Tamazawa S."/>
            <person name="Mori H."/>
            <person name="Toyoda A."/>
            <person name="Ijiri A."/>
            <person name="Suzuki S."/>
            <person name="Kurokawa K."/>
            <person name="Kamagata Y."/>
            <person name="Tamaki H."/>
        </authorList>
    </citation>
    <scope>NUCLEOTIDE SEQUENCE [LARGE SCALE GENOMIC DNA]</scope>
    <source>
        <strain evidence="2">BS525</strain>
    </source>
</reference>
<name>A0A9E2F7I0_PSYF1</name>
<sequence length="68" mass="7603">MNKPCCQLQEKFMKKAGTCDYLLSILSLLTLGVMLSSLFPTLIEFSPLVLLIIAIIFGIKPLITLFKK</sequence>
<dbReference type="EMBL" id="QLTW01000126">
    <property type="protein sequence ID" value="MBT9145603.1"/>
    <property type="molecule type" value="Genomic_DNA"/>
</dbReference>
<evidence type="ECO:0000313" key="3">
    <source>
        <dbReference type="Proteomes" id="UP000811545"/>
    </source>
</evidence>
<proteinExistence type="predicted"/>
<dbReference type="AlphaFoldDB" id="A0A9E2F7I0"/>
<evidence type="ECO:0000313" key="2">
    <source>
        <dbReference type="EMBL" id="MBT9145603.1"/>
    </source>
</evidence>
<organism evidence="2 3">
    <name type="scientific">Psychracetigena formicireducens</name>
    <dbReference type="NCBI Taxonomy" id="2986056"/>
    <lineage>
        <taxon>Bacteria</taxon>
        <taxon>Bacillati</taxon>
        <taxon>Candidatus Lithacetigenota</taxon>
        <taxon>Candidatus Psychracetigena</taxon>
    </lineage>
</organism>
<gene>
    <name evidence="2" type="ORF">DDT42_01476</name>
</gene>
<dbReference type="Proteomes" id="UP000811545">
    <property type="component" value="Unassembled WGS sequence"/>
</dbReference>
<comment type="caution">
    <text evidence="2">The sequence shown here is derived from an EMBL/GenBank/DDBJ whole genome shotgun (WGS) entry which is preliminary data.</text>
</comment>
<keyword evidence="1" id="KW-1133">Transmembrane helix</keyword>
<accession>A0A9E2F7I0</accession>